<evidence type="ECO:0000313" key="2">
    <source>
        <dbReference type="Proteomes" id="UP001233999"/>
    </source>
</evidence>
<feature type="non-terminal residue" evidence="1">
    <location>
        <position position="78"/>
    </location>
</feature>
<reference evidence="1" key="2">
    <citation type="submission" date="2023-05" db="EMBL/GenBank/DDBJ databases">
        <authorList>
            <person name="Fouks B."/>
        </authorList>
    </citation>
    <scope>NUCLEOTIDE SEQUENCE</scope>
    <source>
        <strain evidence="1">Stay&amp;Tobe</strain>
        <tissue evidence="1">Testes</tissue>
    </source>
</reference>
<feature type="non-terminal residue" evidence="1">
    <location>
        <position position="1"/>
    </location>
</feature>
<gene>
    <name evidence="1" type="ORF">L9F63_018475</name>
</gene>
<proteinExistence type="predicted"/>
<dbReference type="AlphaFoldDB" id="A0AAD7ZWU6"/>
<dbReference type="EMBL" id="JASPKZ010005708">
    <property type="protein sequence ID" value="KAJ9588150.1"/>
    <property type="molecule type" value="Genomic_DNA"/>
</dbReference>
<organism evidence="1 2">
    <name type="scientific">Diploptera punctata</name>
    <name type="common">Pacific beetle cockroach</name>
    <dbReference type="NCBI Taxonomy" id="6984"/>
    <lineage>
        <taxon>Eukaryota</taxon>
        <taxon>Metazoa</taxon>
        <taxon>Ecdysozoa</taxon>
        <taxon>Arthropoda</taxon>
        <taxon>Hexapoda</taxon>
        <taxon>Insecta</taxon>
        <taxon>Pterygota</taxon>
        <taxon>Neoptera</taxon>
        <taxon>Polyneoptera</taxon>
        <taxon>Dictyoptera</taxon>
        <taxon>Blattodea</taxon>
        <taxon>Blaberoidea</taxon>
        <taxon>Blaberidae</taxon>
        <taxon>Diplopterinae</taxon>
        <taxon>Diploptera</taxon>
    </lineage>
</organism>
<dbReference type="Proteomes" id="UP001233999">
    <property type="component" value="Unassembled WGS sequence"/>
</dbReference>
<name>A0AAD7ZWU6_DIPPU</name>
<evidence type="ECO:0000313" key="1">
    <source>
        <dbReference type="EMBL" id="KAJ9588150.1"/>
    </source>
</evidence>
<protein>
    <submittedName>
        <fullName evidence="1">Uncharacterized protein</fullName>
    </submittedName>
</protein>
<accession>A0AAD7ZWU6</accession>
<comment type="caution">
    <text evidence="1">The sequence shown here is derived from an EMBL/GenBank/DDBJ whole genome shotgun (WGS) entry which is preliminary data.</text>
</comment>
<keyword evidence="2" id="KW-1185">Reference proteome</keyword>
<sequence>RLKNTKFEIINHIYFKYLHSNAVNFNTCSHQKVLRIKPQRLGSEFSVNIDLKILPLRRKAAYKINNKAFPEIEQRIKN</sequence>
<reference evidence="1" key="1">
    <citation type="journal article" date="2023" name="IScience">
        <title>Live-bearing cockroach genome reveals convergent evolutionary mechanisms linked to viviparity in insects and beyond.</title>
        <authorList>
            <person name="Fouks B."/>
            <person name="Harrison M.C."/>
            <person name="Mikhailova A.A."/>
            <person name="Marchal E."/>
            <person name="English S."/>
            <person name="Carruthers M."/>
            <person name="Jennings E.C."/>
            <person name="Chiamaka E.L."/>
            <person name="Frigard R.A."/>
            <person name="Pippel M."/>
            <person name="Attardo G.M."/>
            <person name="Benoit J.B."/>
            <person name="Bornberg-Bauer E."/>
            <person name="Tobe S.S."/>
        </authorList>
    </citation>
    <scope>NUCLEOTIDE SEQUENCE</scope>
    <source>
        <strain evidence="1">Stay&amp;Tobe</strain>
    </source>
</reference>